<gene>
    <name evidence="2" type="ORF">QQZ08_009870</name>
</gene>
<dbReference type="EMBL" id="JAZAVK010000118">
    <property type="protein sequence ID" value="KAK7421696.1"/>
    <property type="molecule type" value="Genomic_DNA"/>
</dbReference>
<feature type="region of interest" description="Disordered" evidence="1">
    <location>
        <begin position="1"/>
        <end position="51"/>
    </location>
</feature>
<evidence type="ECO:0000313" key="3">
    <source>
        <dbReference type="Proteomes" id="UP001498421"/>
    </source>
</evidence>
<evidence type="ECO:0000256" key="1">
    <source>
        <dbReference type="SAM" id="MobiDB-lite"/>
    </source>
</evidence>
<evidence type="ECO:0000313" key="2">
    <source>
        <dbReference type="EMBL" id="KAK7421696.1"/>
    </source>
</evidence>
<keyword evidence="3" id="KW-1185">Reference proteome</keyword>
<comment type="caution">
    <text evidence="2">The sequence shown here is derived from an EMBL/GenBank/DDBJ whole genome shotgun (WGS) entry which is preliminary data.</text>
</comment>
<feature type="compositionally biased region" description="Polar residues" evidence="1">
    <location>
        <begin position="1"/>
        <end position="12"/>
    </location>
</feature>
<dbReference type="Proteomes" id="UP001498421">
    <property type="component" value="Unassembled WGS sequence"/>
</dbReference>
<accession>A0ABR1HMC7</accession>
<reference evidence="2 3" key="1">
    <citation type="journal article" date="2025" name="Microbiol. Resour. Announc.">
        <title>Draft genome sequences for Neonectria magnoliae and Neonectria punicea, canker pathogens of Liriodendron tulipifera and Acer saccharum in West Virginia.</title>
        <authorList>
            <person name="Petronek H.M."/>
            <person name="Kasson M.T."/>
            <person name="Metheny A.M."/>
            <person name="Stauder C.M."/>
            <person name="Lovett B."/>
            <person name="Lynch S.C."/>
            <person name="Garnas J.R."/>
            <person name="Kasson L.R."/>
            <person name="Stajich J.E."/>
        </authorList>
    </citation>
    <scope>NUCLEOTIDE SEQUENCE [LARGE SCALE GENOMIC DNA]</scope>
    <source>
        <strain evidence="2 3">NRRL 64651</strain>
    </source>
</reference>
<name>A0ABR1HMC7_9HYPO</name>
<sequence length="95" mass="9859">MSSPYSASVQIHQDNKAPSVGSAYSNSSGSYGSSSSSGSSTPRSISPGEYREYGAAKHASCASSSGRNIVINHNKVVYDVNSPQVGSYTGGYSRR</sequence>
<organism evidence="2 3">
    <name type="scientific">Neonectria magnoliae</name>
    <dbReference type="NCBI Taxonomy" id="2732573"/>
    <lineage>
        <taxon>Eukaryota</taxon>
        <taxon>Fungi</taxon>
        <taxon>Dikarya</taxon>
        <taxon>Ascomycota</taxon>
        <taxon>Pezizomycotina</taxon>
        <taxon>Sordariomycetes</taxon>
        <taxon>Hypocreomycetidae</taxon>
        <taxon>Hypocreales</taxon>
        <taxon>Nectriaceae</taxon>
        <taxon>Neonectria</taxon>
    </lineage>
</organism>
<feature type="compositionally biased region" description="Low complexity" evidence="1">
    <location>
        <begin position="19"/>
        <end position="48"/>
    </location>
</feature>
<proteinExistence type="predicted"/>
<protein>
    <submittedName>
        <fullName evidence="2">Uncharacterized protein</fullName>
    </submittedName>
</protein>